<dbReference type="GO" id="GO:0009166">
    <property type="term" value="P:nucleotide catabolic process"/>
    <property type="evidence" value="ECO:0007669"/>
    <property type="project" value="InterPro"/>
</dbReference>
<keyword evidence="2" id="KW-0378">Hydrolase</keyword>
<keyword evidence="1" id="KW-0732">Signal</keyword>
<dbReference type="InterPro" id="IPR008334">
    <property type="entry name" value="5'-Nucleotdase_C"/>
</dbReference>
<dbReference type="GO" id="GO:0030288">
    <property type="term" value="C:outer membrane-bounded periplasmic space"/>
    <property type="evidence" value="ECO:0007669"/>
    <property type="project" value="TreeGrafter"/>
</dbReference>
<evidence type="ECO:0000259" key="3">
    <source>
        <dbReference type="Pfam" id="PF00149"/>
    </source>
</evidence>
<gene>
    <name evidence="5" type="ORF">EW093_08100</name>
</gene>
<dbReference type="EMBL" id="CP035807">
    <property type="protein sequence ID" value="QEN04667.1"/>
    <property type="molecule type" value="Genomic_DNA"/>
</dbReference>
<proteinExistence type="inferred from homology"/>
<dbReference type="InterPro" id="IPR029052">
    <property type="entry name" value="Metallo-depent_PP-like"/>
</dbReference>
<dbReference type="InterPro" id="IPR004843">
    <property type="entry name" value="Calcineurin-like_PHP"/>
</dbReference>
<evidence type="ECO:0000313" key="5">
    <source>
        <dbReference type="EMBL" id="QEN04667.1"/>
    </source>
</evidence>
<dbReference type="Gene3D" id="3.60.21.10">
    <property type="match status" value="1"/>
</dbReference>
<dbReference type="InterPro" id="IPR006179">
    <property type="entry name" value="5_nucleotidase/apyrase"/>
</dbReference>
<comment type="similarity">
    <text evidence="2">Belongs to the 5'-nucleotidase family.</text>
</comment>
<dbReference type="PROSITE" id="PS51257">
    <property type="entry name" value="PROKAR_LIPOPROTEIN"/>
    <property type="match status" value="1"/>
</dbReference>
<feature type="domain" description="5'-Nucleotidase C-terminal" evidence="4">
    <location>
        <begin position="338"/>
        <end position="490"/>
    </location>
</feature>
<evidence type="ECO:0000256" key="1">
    <source>
        <dbReference type="ARBA" id="ARBA00022729"/>
    </source>
</evidence>
<evidence type="ECO:0000313" key="6">
    <source>
        <dbReference type="Proteomes" id="UP000323824"/>
    </source>
</evidence>
<dbReference type="PRINTS" id="PR01607">
    <property type="entry name" value="APYRASEFAMLY"/>
</dbReference>
<accession>A0A5C1QAZ9</accession>
<dbReference type="InterPro" id="IPR036907">
    <property type="entry name" value="5'-Nucleotdase_C_sf"/>
</dbReference>
<keyword evidence="6" id="KW-1185">Reference proteome</keyword>
<dbReference type="PANTHER" id="PTHR11575:SF24">
    <property type="entry name" value="5'-NUCLEOTIDASE"/>
    <property type="match status" value="1"/>
</dbReference>
<sequence length="528" mass="57911">MKILTKLLSITVVSVLMFGCLSTGPVEQKGVEHELTILHTNDYHGHPLAFYDYPAGGQGGLPARATYVNGVLAKNENVLILDAGDINTGRPESNFFKGEPDILGYNYIGVDAMTMGNHEFDYSWDIMQKQIEMSDFPWLSANIKKDGKYLDNVQPYIIKEYDGFKVAILGLTDSRTVDTGNPENISGLEFLDEVEVANELVPMLKKKADIVIALVHMGLYDSNEKGSRRLAANVPGLSMIIDGHSHTMLEEPAMENGVPIVQARHWGLYVGNASIKFKDGVVTSFDWNLDPINVQYREKDADGNSIYKYVGEELAQDQGLLDIIQPYADKVDAVLSEVIGNATDVFLNDDTRRMETALGDIVTDSQIWFLQEMGQDIDFAFQNGGGIRATLGAGEIQKQTIYEVLPFDNSIAKISLKGSDVIALFDKAAQNIGAGSMAQVSKEVRVVFNAEAKTVESLTIGGEAVDPNRVYNIALNSYLASGGDGYSVFKNGTDYYDSSLMQRDAFIDYIIELGGDITPATDGRITIK</sequence>
<dbReference type="RefSeq" id="WP_149567910.1">
    <property type="nucleotide sequence ID" value="NZ_CP035807.1"/>
</dbReference>
<organism evidence="5 6">
    <name type="scientific">Thiospirochaeta perfilievii</name>
    <dbReference type="NCBI Taxonomy" id="252967"/>
    <lineage>
        <taxon>Bacteria</taxon>
        <taxon>Pseudomonadati</taxon>
        <taxon>Spirochaetota</taxon>
        <taxon>Spirochaetia</taxon>
        <taxon>Spirochaetales</taxon>
        <taxon>Spirochaetaceae</taxon>
        <taxon>Thiospirochaeta</taxon>
    </lineage>
</organism>
<dbReference type="Proteomes" id="UP000323824">
    <property type="component" value="Chromosome"/>
</dbReference>
<dbReference type="AlphaFoldDB" id="A0A5C1QAZ9"/>
<reference evidence="5 6" key="1">
    <citation type="submission" date="2019-02" db="EMBL/GenBank/DDBJ databases">
        <authorList>
            <person name="Fomenkov A."/>
            <person name="Dubinina G."/>
            <person name="Grabovich M."/>
            <person name="Vincze T."/>
            <person name="Roberts R.J."/>
        </authorList>
    </citation>
    <scope>NUCLEOTIDE SEQUENCE [LARGE SCALE GENOMIC DNA]</scope>
    <source>
        <strain evidence="5 6">P</strain>
    </source>
</reference>
<dbReference type="Pfam" id="PF00149">
    <property type="entry name" value="Metallophos"/>
    <property type="match status" value="1"/>
</dbReference>
<dbReference type="SUPFAM" id="SSF55816">
    <property type="entry name" value="5'-nucleotidase (syn. UDP-sugar hydrolase), C-terminal domain"/>
    <property type="match status" value="1"/>
</dbReference>
<dbReference type="GO" id="GO:0008768">
    <property type="term" value="F:UDP-sugar diphosphatase activity"/>
    <property type="evidence" value="ECO:0007669"/>
    <property type="project" value="TreeGrafter"/>
</dbReference>
<reference evidence="5 6" key="2">
    <citation type="submission" date="2019-09" db="EMBL/GenBank/DDBJ databases">
        <title>Complete Genome Sequence and Methylome Analysis of free living Spirochaetas.</title>
        <authorList>
            <person name="Leshcheva N."/>
            <person name="Mikheeva N."/>
        </authorList>
    </citation>
    <scope>NUCLEOTIDE SEQUENCE [LARGE SCALE GENOMIC DNA]</scope>
    <source>
        <strain evidence="5 6">P</strain>
    </source>
</reference>
<dbReference type="SUPFAM" id="SSF56300">
    <property type="entry name" value="Metallo-dependent phosphatases"/>
    <property type="match status" value="1"/>
</dbReference>
<feature type="domain" description="Calcineurin-like phosphoesterase" evidence="3">
    <location>
        <begin position="36"/>
        <end position="247"/>
    </location>
</feature>
<dbReference type="CDD" id="cd00845">
    <property type="entry name" value="MPP_UshA_N_like"/>
    <property type="match status" value="1"/>
</dbReference>
<keyword evidence="2" id="KW-0547">Nucleotide-binding</keyword>
<evidence type="ECO:0000256" key="2">
    <source>
        <dbReference type="RuleBase" id="RU362119"/>
    </source>
</evidence>
<dbReference type="Pfam" id="PF02872">
    <property type="entry name" value="5_nucleotid_C"/>
    <property type="match status" value="1"/>
</dbReference>
<dbReference type="GO" id="GO:0000166">
    <property type="term" value="F:nucleotide binding"/>
    <property type="evidence" value="ECO:0007669"/>
    <property type="project" value="UniProtKB-KW"/>
</dbReference>
<dbReference type="KEGG" id="sper:EW093_08100"/>
<dbReference type="Gene3D" id="3.90.780.10">
    <property type="entry name" value="5'-Nucleotidase, C-terminal domain"/>
    <property type="match status" value="1"/>
</dbReference>
<dbReference type="OrthoDB" id="9800780at2"/>
<dbReference type="PANTHER" id="PTHR11575">
    <property type="entry name" value="5'-NUCLEOTIDASE-RELATED"/>
    <property type="match status" value="1"/>
</dbReference>
<dbReference type="GO" id="GO:0008253">
    <property type="term" value="F:5'-nucleotidase activity"/>
    <property type="evidence" value="ECO:0007669"/>
    <property type="project" value="TreeGrafter"/>
</dbReference>
<protein>
    <submittedName>
        <fullName evidence="5">Bifunctional metallophosphatase/5'-nucleotidase</fullName>
    </submittedName>
</protein>
<evidence type="ECO:0000259" key="4">
    <source>
        <dbReference type="Pfam" id="PF02872"/>
    </source>
</evidence>
<name>A0A5C1QAZ9_9SPIO</name>